<protein>
    <submittedName>
        <fullName evidence="1">IS110 family transposase</fullName>
    </submittedName>
</protein>
<dbReference type="AlphaFoldDB" id="A0A2T5DWB4"/>
<reference evidence="1 2" key="1">
    <citation type="submission" date="2017-11" db="EMBL/GenBank/DDBJ databases">
        <title>Population delineation of vibrios coincides with oyster pathogenicity.</title>
        <authorList>
            <person name="Bruto M."/>
            <person name="Labreuche Y."/>
            <person name="James A."/>
            <person name="Piel D."/>
            <person name="Chenivesse S."/>
            <person name="Petton B."/>
            <person name="Polz M.F."/>
            <person name="Le Roux F."/>
        </authorList>
    </citation>
    <scope>NUCLEOTIDE SEQUENCE [LARGE SCALE GENOMIC DNA]</scope>
    <source>
        <strain evidence="1 2">FF_144</strain>
    </source>
</reference>
<dbReference type="EMBL" id="PIFK01000183">
    <property type="protein sequence ID" value="PTP11370.1"/>
    <property type="molecule type" value="Genomic_DNA"/>
</dbReference>
<dbReference type="Proteomes" id="UP000244197">
    <property type="component" value="Unassembled WGS sequence"/>
</dbReference>
<gene>
    <name evidence="1" type="ORF">CWO07_26920</name>
</gene>
<evidence type="ECO:0000313" key="2">
    <source>
        <dbReference type="Proteomes" id="UP000244197"/>
    </source>
</evidence>
<feature type="non-terminal residue" evidence="1">
    <location>
        <position position="26"/>
    </location>
</feature>
<evidence type="ECO:0000313" key="1">
    <source>
        <dbReference type="EMBL" id="PTP11370.1"/>
    </source>
</evidence>
<sequence>MLTKNVIAIDLAKNVLQACHISVHGE</sequence>
<organism evidence="1 2">
    <name type="scientific">Vibrio splendidus</name>
    <dbReference type="NCBI Taxonomy" id="29497"/>
    <lineage>
        <taxon>Bacteria</taxon>
        <taxon>Pseudomonadati</taxon>
        <taxon>Pseudomonadota</taxon>
        <taxon>Gammaproteobacteria</taxon>
        <taxon>Vibrionales</taxon>
        <taxon>Vibrionaceae</taxon>
        <taxon>Vibrio</taxon>
    </lineage>
</organism>
<accession>A0A2T5DWB4</accession>
<name>A0A2T5DWB4_VIBSP</name>
<comment type="caution">
    <text evidence="1">The sequence shown here is derived from an EMBL/GenBank/DDBJ whole genome shotgun (WGS) entry which is preliminary data.</text>
</comment>
<proteinExistence type="predicted"/>